<organism evidence="1 2">
    <name type="scientific">Mytilus coruscus</name>
    <name type="common">Sea mussel</name>
    <dbReference type="NCBI Taxonomy" id="42192"/>
    <lineage>
        <taxon>Eukaryota</taxon>
        <taxon>Metazoa</taxon>
        <taxon>Spiralia</taxon>
        <taxon>Lophotrochozoa</taxon>
        <taxon>Mollusca</taxon>
        <taxon>Bivalvia</taxon>
        <taxon>Autobranchia</taxon>
        <taxon>Pteriomorphia</taxon>
        <taxon>Mytilida</taxon>
        <taxon>Mytiloidea</taxon>
        <taxon>Mytilidae</taxon>
        <taxon>Mytilinae</taxon>
        <taxon>Mytilus</taxon>
    </lineage>
</organism>
<gene>
    <name evidence="1" type="ORF">MCOR_19268</name>
</gene>
<reference evidence="1 2" key="1">
    <citation type="submission" date="2020-06" db="EMBL/GenBank/DDBJ databases">
        <authorList>
            <person name="Li R."/>
            <person name="Bekaert M."/>
        </authorList>
    </citation>
    <scope>NUCLEOTIDE SEQUENCE [LARGE SCALE GENOMIC DNA]</scope>
    <source>
        <strain evidence="2">wild</strain>
    </source>
</reference>
<proteinExistence type="predicted"/>
<evidence type="ECO:0000313" key="1">
    <source>
        <dbReference type="EMBL" id="CAC5383534.1"/>
    </source>
</evidence>
<keyword evidence="2" id="KW-1185">Reference proteome</keyword>
<accession>A0A6J8BL85</accession>
<dbReference type="AlphaFoldDB" id="A0A6J8BL85"/>
<dbReference type="EMBL" id="CACVKT020003405">
    <property type="protein sequence ID" value="CAC5383534.1"/>
    <property type="molecule type" value="Genomic_DNA"/>
</dbReference>
<dbReference type="Proteomes" id="UP000507470">
    <property type="component" value="Unassembled WGS sequence"/>
</dbReference>
<evidence type="ECO:0000313" key="2">
    <source>
        <dbReference type="Proteomes" id="UP000507470"/>
    </source>
</evidence>
<protein>
    <submittedName>
        <fullName evidence="1">Uncharacterized protein</fullName>
    </submittedName>
</protein>
<name>A0A6J8BL85_MYTCO</name>
<sequence>MEQTDTTSNFTTIDDALDVVSKCKTFIETLYRLLRHKASEVLVFLLSALDRMSESEMEHAVPNAFALKGYSMSTNIMRKMLKDVSKRDCMCQLFRLTINGTICVSDQTRRTNDTSSASKRRFQEIKGKNKNFHLTGKNILSNTTMDGDCLMLNTSDRDLEDHIFSVIPNDDVDKIDNRLIVEFEQLNESICLQLQQEERVTLSSTDVITDDSFAPVNRTEDHSSLHEISQTLDNKNQSNSSKMCFV</sequence>
<dbReference type="OrthoDB" id="6153424at2759"/>